<feature type="region of interest" description="Disordered" evidence="1">
    <location>
        <begin position="1"/>
        <end position="47"/>
    </location>
</feature>
<accession>X8AJD7</accession>
<name>X8AJD7_MYCXE</name>
<protein>
    <submittedName>
        <fullName evidence="2">Uncharacterized protein</fullName>
    </submittedName>
</protein>
<dbReference type="EMBL" id="JAOB01000056">
    <property type="protein sequence ID" value="EUA31221.1"/>
    <property type="molecule type" value="Genomic_DNA"/>
</dbReference>
<feature type="compositionally biased region" description="Basic and acidic residues" evidence="1">
    <location>
        <begin position="34"/>
        <end position="47"/>
    </location>
</feature>
<proteinExistence type="predicted"/>
<evidence type="ECO:0000256" key="1">
    <source>
        <dbReference type="SAM" id="MobiDB-lite"/>
    </source>
</evidence>
<gene>
    <name evidence="2" type="ORF">I553_4003</name>
</gene>
<sequence>MISVASSVSAGVGAPNDNRRRRLSAQRRPPPGWRGEDHRAQEQTRST</sequence>
<feature type="compositionally biased region" description="Low complexity" evidence="1">
    <location>
        <begin position="1"/>
        <end position="14"/>
    </location>
</feature>
<dbReference type="AlphaFoldDB" id="X8AJD7"/>
<evidence type="ECO:0000313" key="2">
    <source>
        <dbReference type="EMBL" id="EUA31221.1"/>
    </source>
</evidence>
<organism evidence="2">
    <name type="scientific">Mycobacterium xenopi 4042</name>
    <dbReference type="NCBI Taxonomy" id="1299334"/>
    <lineage>
        <taxon>Bacteria</taxon>
        <taxon>Bacillati</taxon>
        <taxon>Actinomycetota</taxon>
        <taxon>Actinomycetes</taxon>
        <taxon>Mycobacteriales</taxon>
        <taxon>Mycobacteriaceae</taxon>
        <taxon>Mycobacterium</taxon>
    </lineage>
</organism>
<comment type="caution">
    <text evidence="2">The sequence shown here is derived from an EMBL/GenBank/DDBJ whole genome shotgun (WGS) entry which is preliminary data.</text>
</comment>
<reference evidence="2" key="1">
    <citation type="submission" date="2014-01" db="EMBL/GenBank/DDBJ databases">
        <authorList>
            <person name="Brown-Elliot B."/>
            <person name="Wallace R."/>
            <person name="Lenaerts A."/>
            <person name="Ordway D."/>
            <person name="DeGroote M.A."/>
            <person name="Parker T."/>
            <person name="Sizemore C."/>
            <person name="Tallon L.J."/>
            <person name="Sadzewicz L.K."/>
            <person name="Sengamalay N."/>
            <person name="Fraser C.M."/>
            <person name="Hine E."/>
            <person name="Shefchek K.A."/>
            <person name="Das S.P."/>
            <person name="Tettelin H."/>
        </authorList>
    </citation>
    <scope>NUCLEOTIDE SEQUENCE [LARGE SCALE GENOMIC DNA]</scope>
    <source>
        <strain evidence="2">4042</strain>
    </source>
</reference>